<dbReference type="AlphaFoldDB" id="X1SPM1"/>
<sequence>KEVPVSYSIKTVDLSESEKYDFDFDALQKGSIVTVIEEELGISISARVLRIHKPDMLHPENMEVEISTRLRDITDVIAGLYRELG</sequence>
<dbReference type="InterPro" id="IPR010572">
    <property type="entry name" value="Tail_dom"/>
</dbReference>
<reference evidence="2" key="1">
    <citation type="journal article" date="2014" name="Front. Microbiol.">
        <title>High frequency of phylogenetically diverse reductive dehalogenase-homologous genes in deep subseafloor sedimentary metagenomes.</title>
        <authorList>
            <person name="Kawai M."/>
            <person name="Futagami T."/>
            <person name="Toyoda A."/>
            <person name="Takaki Y."/>
            <person name="Nishi S."/>
            <person name="Hori S."/>
            <person name="Arai W."/>
            <person name="Tsubouchi T."/>
            <person name="Morono Y."/>
            <person name="Uchiyama I."/>
            <person name="Ito T."/>
            <person name="Fujiyama A."/>
            <person name="Inagaki F."/>
            <person name="Takami H."/>
        </authorList>
    </citation>
    <scope>NUCLEOTIDE SEQUENCE</scope>
    <source>
        <strain evidence="2">Expedition CK06-06</strain>
    </source>
</reference>
<proteinExistence type="predicted"/>
<comment type="caution">
    <text evidence="2">The sequence shown here is derived from an EMBL/GenBank/DDBJ whole genome shotgun (WGS) entry which is preliminary data.</text>
</comment>
<organism evidence="2">
    <name type="scientific">marine sediment metagenome</name>
    <dbReference type="NCBI Taxonomy" id="412755"/>
    <lineage>
        <taxon>unclassified sequences</taxon>
        <taxon>metagenomes</taxon>
        <taxon>ecological metagenomes</taxon>
    </lineage>
</organism>
<accession>X1SPM1</accession>
<name>X1SPM1_9ZZZZ</name>
<dbReference type="EMBL" id="BARW01012160">
    <property type="protein sequence ID" value="GAI81076.1"/>
    <property type="molecule type" value="Genomic_DNA"/>
</dbReference>
<feature type="non-terminal residue" evidence="2">
    <location>
        <position position="1"/>
    </location>
</feature>
<feature type="domain" description="Tail spike" evidence="1">
    <location>
        <begin position="5"/>
        <end position="79"/>
    </location>
</feature>
<evidence type="ECO:0000313" key="2">
    <source>
        <dbReference type="EMBL" id="GAI81076.1"/>
    </source>
</evidence>
<gene>
    <name evidence="2" type="ORF">S12H4_23058</name>
</gene>
<dbReference type="Pfam" id="PF06605">
    <property type="entry name" value="Prophage_tail"/>
    <property type="match status" value="1"/>
</dbReference>
<evidence type="ECO:0000259" key="1">
    <source>
        <dbReference type="Pfam" id="PF06605"/>
    </source>
</evidence>
<protein>
    <recommendedName>
        <fullName evidence="1">Tail spike domain-containing protein</fullName>
    </recommendedName>
</protein>